<reference evidence="2" key="1">
    <citation type="submission" date="2021-03" db="EMBL/GenBank/DDBJ databases">
        <title>Genomic Encyclopedia of Type Strains, Phase IV (KMG-V): Genome sequencing to study the core and pangenomes of soil and plant-associated prokaryotes.</title>
        <authorList>
            <person name="Whitman W."/>
        </authorList>
    </citation>
    <scope>NUCLEOTIDE SEQUENCE</scope>
    <source>
        <strain evidence="2">C4</strain>
    </source>
</reference>
<keyword evidence="1" id="KW-0472">Membrane</keyword>
<proteinExistence type="predicted"/>
<keyword evidence="1" id="KW-1133">Transmembrane helix</keyword>
<dbReference type="Proteomes" id="UP000740329">
    <property type="component" value="Unassembled WGS sequence"/>
</dbReference>
<feature type="transmembrane region" description="Helical" evidence="1">
    <location>
        <begin position="98"/>
        <end position="126"/>
    </location>
</feature>
<sequence>MDILYIVSIMGVLGIFLVLGYTLIDTLSTLAGAKLTKIDLNFLKSLKISIYSSIASILLMFVPFVGLFGGVLVIVYLIKEEAQTTWKKAIITYLIRFVVLNVVIITLTLMALLTGIISVSELIYLLSNF</sequence>
<dbReference type="EMBL" id="JAGGMV010000001">
    <property type="protein sequence ID" value="MBP2200863.1"/>
    <property type="molecule type" value="Genomic_DNA"/>
</dbReference>
<comment type="caution">
    <text evidence="2">The sequence shown here is derived from an EMBL/GenBank/DDBJ whole genome shotgun (WGS) entry which is preliminary data.</text>
</comment>
<keyword evidence="1" id="KW-0812">Transmembrane</keyword>
<feature type="transmembrane region" description="Helical" evidence="1">
    <location>
        <begin position="6"/>
        <end position="27"/>
    </location>
</feature>
<name>A0A8J7UQI3_METVO</name>
<evidence type="ECO:0000256" key="1">
    <source>
        <dbReference type="SAM" id="Phobius"/>
    </source>
</evidence>
<feature type="transmembrane region" description="Helical" evidence="1">
    <location>
        <begin position="48"/>
        <end position="78"/>
    </location>
</feature>
<accession>A0A8J7UQI3</accession>
<dbReference type="AlphaFoldDB" id="A0A8J7UQI3"/>
<dbReference type="RefSeq" id="WP_209590232.1">
    <property type="nucleotide sequence ID" value="NZ_JAGGMV010000001.1"/>
</dbReference>
<evidence type="ECO:0000313" key="2">
    <source>
        <dbReference type="EMBL" id="MBP2200863.1"/>
    </source>
</evidence>
<evidence type="ECO:0000313" key="3">
    <source>
        <dbReference type="Proteomes" id="UP000740329"/>
    </source>
</evidence>
<organism evidence="2 3">
    <name type="scientific">Methanococcus voltae</name>
    <dbReference type="NCBI Taxonomy" id="2188"/>
    <lineage>
        <taxon>Archaea</taxon>
        <taxon>Methanobacteriati</taxon>
        <taxon>Methanobacteriota</taxon>
        <taxon>Methanomada group</taxon>
        <taxon>Methanococci</taxon>
        <taxon>Methanococcales</taxon>
        <taxon>Methanococcaceae</taxon>
        <taxon>Methanococcus</taxon>
    </lineage>
</organism>
<gene>
    <name evidence="2" type="ORF">J3E07_000261</name>
</gene>
<protein>
    <submittedName>
        <fullName evidence="2">Uncharacterized protein</fullName>
    </submittedName>
</protein>